<dbReference type="SUPFAM" id="SSF48452">
    <property type="entry name" value="TPR-like"/>
    <property type="match status" value="1"/>
</dbReference>
<dbReference type="Pfam" id="PF00515">
    <property type="entry name" value="TPR_1"/>
    <property type="match status" value="1"/>
</dbReference>
<dbReference type="PANTHER" id="PTHR44943:SF4">
    <property type="entry name" value="TPR REPEAT-CONTAINING PROTEIN MJ0798"/>
    <property type="match status" value="1"/>
</dbReference>
<dbReference type="RefSeq" id="XP_001443498.1">
    <property type="nucleotide sequence ID" value="XM_001443461.1"/>
</dbReference>
<dbReference type="EMBL" id="CT868230">
    <property type="protein sequence ID" value="CAK76101.1"/>
    <property type="molecule type" value="Genomic_DNA"/>
</dbReference>
<feature type="repeat" description="TPR" evidence="3">
    <location>
        <begin position="422"/>
        <end position="455"/>
    </location>
</feature>
<dbReference type="HOGENOM" id="CLU_333870_0_0_1"/>
<feature type="repeat" description="TPR" evidence="3">
    <location>
        <begin position="524"/>
        <end position="557"/>
    </location>
</feature>
<evidence type="ECO:0000256" key="1">
    <source>
        <dbReference type="ARBA" id="ARBA00022737"/>
    </source>
</evidence>
<dbReference type="InterPro" id="IPR013105">
    <property type="entry name" value="TPR_2"/>
</dbReference>
<gene>
    <name evidence="4" type="ORF">GSPATT00011674001</name>
</gene>
<dbReference type="InterPro" id="IPR011990">
    <property type="entry name" value="TPR-like_helical_dom_sf"/>
</dbReference>
<feature type="repeat" description="TPR" evidence="3">
    <location>
        <begin position="703"/>
        <end position="736"/>
    </location>
</feature>
<dbReference type="eggNOG" id="KOG4626">
    <property type="taxonomic scope" value="Eukaryota"/>
</dbReference>
<dbReference type="SMART" id="SM00028">
    <property type="entry name" value="TPR"/>
    <property type="match status" value="13"/>
</dbReference>
<dbReference type="GeneID" id="5029284"/>
<proteinExistence type="predicted"/>
<keyword evidence="2 3" id="KW-0802">TPR repeat</keyword>
<name>A0CZ84_PARTE</name>
<dbReference type="Gene3D" id="1.25.40.10">
    <property type="entry name" value="Tetratricopeptide repeat domain"/>
    <property type="match status" value="7"/>
</dbReference>
<protein>
    <recommendedName>
        <fullName evidence="6">UDP-N-acetylglucosamine--peptide N-acetylglucosaminyltransferase SPINDLY</fullName>
    </recommendedName>
</protein>
<keyword evidence="5" id="KW-1185">Reference proteome</keyword>
<dbReference type="Pfam" id="PF07719">
    <property type="entry name" value="TPR_2"/>
    <property type="match status" value="1"/>
</dbReference>
<dbReference type="GO" id="GO:0005680">
    <property type="term" value="C:anaphase-promoting complex"/>
    <property type="evidence" value="ECO:0000318"/>
    <property type="project" value="GO_Central"/>
</dbReference>
<dbReference type="OMA" id="TNMNRFE"/>
<dbReference type="Pfam" id="PF13414">
    <property type="entry name" value="TPR_11"/>
    <property type="match status" value="2"/>
</dbReference>
<dbReference type="GO" id="GO:0007091">
    <property type="term" value="P:metaphase/anaphase transition of mitotic cell cycle"/>
    <property type="evidence" value="ECO:0000318"/>
    <property type="project" value="GO_Central"/>
</dbReference>
<feature type="repeat" description="TPR" evidence="3">
    <location>
        <begin position="669"/>
        <end position="702"/>
    </location>
</feature>
<dbReference type="OrthoDB" id="1658288at2759"/>
<keyword evidence="1" id="KW-0677">Repeat</keyword>
<evidence type="ECO:0000256" key="2">
    <source>
        <dbReference type="ARBA" id="ARBA00022803"/>
    </source>
</evidence>
<dbReference type="AlphaFoldDB" id="A0CZ84"/>
<dbReference type="GO" id="GO:0031145">
    <property type="term" value="P:anaphase-promoting complex-dependent catabolic process"/>
    <property type="evidence" value="ECO:0000318"/>
    <property type="project" value="GO_Central"/>
</dbReference>
<evidence type="ECO:0000256" key="3">
    <source>
        <dbReference type="PROSITE-ProRule" id="PRU00339"/>
    </source>
</evidence>
<feature type="repeat" description="TPR" evidence="3">
    <location>
        <begin position="601"/>
        <end position="634"/>
    </location>
</feature>
<dbReference type="Pfam" id="PF13431">
    <property type="entry name" value="TPR_17"/>
    <property type="match status" value="1"/>
</dbReference>
<dbReference type="PANTHER" id="PTHR44943">
    <property type="entry name" value="CELLULOSE SYNTHASE OPERON PROTEIN C"/>
    <property type="match status" value="1"/>
</dbReference>
<dbReference type="InterPro" id="IPR019734">
    <property type="entry name" value="TPR_rpt"/>
</dbReference>
<feature type="repeat" description="TPR" evidence="3">
    <location>
        <begin position="746"/>
        <end position="779"/>
    </location>
</feature>
<dbReference type="InParanoid" id="A0CZ84"/>
<feature type="repeat" description="TPR" evidence="3">
    <location>
        <begin position="490"/>
        <end position="523"/>
    </location>
</feature>
<evidence type="ECO:0000313" key="4">
    <source>
        <dbReference type="EMBL" id="CAK76101.1"/>
    </source>
</evidence>
<evidence type="ECO:0008006" key="6">
    <source>
        <dbReference type="Google" id="ProtNLM"/>
    </source>
</evidence>
<dbReference type="STRING" id="5888.A0CZ84"/>
<accession>A0CZ84</accession>
<dbReference type="GO" id="GO:0016567">
    <property type="term" value="P:protein ubiquitination"/>
    <property type="evidence" value="ECO:0000318"/>
    <property type="project" value="GO_Central"/>
</dbReference>
<dbReference type="GO" id="GO:0051301">
    <property type="term" value="P:cell division"/>
    <property type="evidence" value="ECO:0000318"/>
    <property type="project" value="GO_Central"/>
</dbReference>
<dbReference type="PROSITE" id="PS50293">
    <property type="entry name" value="TPR_REGION"/>
    <property type="match status" value="1"/>
</dbReference>
<reference evidence="4 5" key="1">
    <citation type="journal article" date="2006" name="Nature">
        <title>Global trends of whole-genome duplications revealed by the ciliate Paramecium tetraurelia.</title>
        <authorList>
            <consortium name="Genoscope"/>
            <person name="Aury J.-M."/>
            <person name="Jaillon O."/>
            <person name="Duret L."/>
            <person name="Noel B."/>
            <person name="Jubin C."/>
            <person name="Porcel B.M."/>
            <person name="Segurens B."/>
            <person name="Daubin V."/>
            <person name="Anthouard V."/>
            <person name="Aiach N."/>
            <person name="Arnaiz O."/>
            <person name="Billaut A."/>
            <person name="Beisson J."/>
            <person name="Blanc I."/>
            <person name="Bouhouche K."/>
            <person name="Camara F."/>
            <person name="Duharcourt S."/>
            <person name="Guigo R."/>
            <person name="Gogendeau D."/>
            <person name="Katinka M."/>
            <person name="Keller A.-M."/>
            <person name="Kissmehl R."/>
            <person name="Klotz C."/>
            <person name="Koll F."/>
            <person name="Le Moue A."/>
            <person name="Lepere C."/>
            <person name="Malinsky S."/>
            <person name="Nowacki M."/>
            <person name="Nowak J.K."/>
            <person name="Plattner H."/>
            <person name="Poulain J."/>
            <person name="Ruiz F."/>
            <person name="Serrano V."/>
            <person name="Zagulski M."/>
            <person name="Dessen P."/>
            <person name="Betermier M."/>
            <person name="Weissenbach J."/>
            <person name="Scarpelli C."/>
            <person name="Schachter V."/>
            <person name="Sperling L."/>
            <person name="Meyer E."/>
            <person name="Cohen J."/>
            <person name="Wincker P."/>
        </authorList>
    </citation>
    <scope>NUCLEOTIDE SEQUENCE [LARGE SCALE GENOMIC DNA]</scope>
    <source>
        <strain evidence="4 5">Stock d4-2</strain>
    </source>
</reference>
<feature type="repeat" description="TPR" evidence="3">
    <location>
        <begin position="635"/>
        <end position="668"/>
    </location>
</feature>
<dbReference type="GO" id="GO:0005737">
    <property type="term" value="C:cytoplasm"/>
    <property type="evidence" value="ECO:0000318"/>
    <property type="project" value="GO_Central"/>
</dbReference>
<dbReference type="InterPro" id="IPR051685">
    <property type="entry name" value="Ycf3/AcsC/BcsC/TPR_MFPF"/>
</dbReference>
<feature type="repeat" description="TPR" evidence="3">
    <location>
        <begin position="267"/>
        <end position="300"/>
    </location>
</feature>
<dbReference type="SUPFAM" id="SSF48439">
    <property type="entry name" value="Protein prenylyltransferase"/>
    <property type="match status" value="2"/>
</dbReference>
<sequence>MQFLEPKLIEKDSDLVCKKHQQKIAFIILDRQLQSDKRLLCRSCSKRNPNNAKIVDYEQLKQKFDRQQREKIQFYYQIIQPHIKEIEKIYLSIDALKTKIFQRIELLANFSKDWISDLNNSIIEYSFLKELDSLIQKQPPLIDPKIIIEKIKIIKTHRQNQMKPAMGKFKNSTEFQLFEQTIQFLHYLIQNQEIDINQEQARIQSMYEVEQINDQQDFQQGLVDLQDFELFFTNIIQQQEQEHNQDFLGILSTNFNNLNTQSYSLDQSEYFNQADSVHSMKDYEEALKYYNSEIKKTPNNSYNYYNKGKNALYSLNSNNFNKIEQILRGIRKLYDSNFERTRKIRILQLQRYKLILHLLTGNALTKMYRFEEALRDYDLAIQRNFENSDYFYCKAITLRKMNRFQEALEHFDLAIQRDPQNSDYYHSKAITLTKMNRFEEALNNFDLAIQKNPENSYNYFCKAITLTKMNRFQEALQYCDLAILRDRKNSMNYNCKGNVLMKMKRFEEALESYEKAIHRNPENSLNNFCKATALTNMNRFEEALQNYDYAIQKNPENSYIYYQKAITLRKLNRFEEALEKLGYANLEKSRKFIQLLLERQMYFTNWIAITLRKLNRFEEALENYDYAIQRNPESSYNYCQKAITLTNMNRFEEALENYDYAIQKNPESSYNYFCKAITLTNMNRLEMALNNYDKAIYINPANPDYYNFKGNVLFKMKKLQESLSCFNLALNLNPLNSDYLYCKGSIFLHLQIARTLREMSRFEEALECYKLAIQQNPDNPDYYYSQCILFWFIFTQQQLQQIRIDLMKLMQFIININQIQVCPQFSICIAQPQATSLNQNQNQQNQRNNTLTPLPQ</sequence>
<feature type="repeat" description="TPR" evidence="3">
    <location>
        <begin position="388"/>
        <end position="421"/>
    </location>
</feature>
<evidence type="ECO:0000313" key="5">
    <source>
        <dbReference type="Proteomes" id="UP000000600"/>
    </source>
</evidence>
<dbReference type="KEGG" id="ptm:GSPATT00011674001"/>
<dbReference type="PROSITE" id="PS50005">
    <property type="entry name" value="TPR"/>
    <property type="match status" value="10"/>
</dbReference>
<organism evidence="4 5">
    <name type="scientific">Paramecium tetraurelia</name>
    <dbReference type="NCBI Taxonomy" id="5888"/>
    <lineage>
        <taxon>Eukaryota</taxon>
        <taxon>Sar</taxon>
        <taxon>Alveolata</taxon>
        <taxon>Ciliophora</taxon>
        <taxon>Intramacronucleata</taxon>
        <taxon>Oligohymenophorea</taxon>
        <taxon>Peniculida</taxon>
        <taxon>Parameciidae</taxon>
        <taxon>Paramecium</taxon>
    </lineage>
</organism>
<dbReference type="Proteomes" id="UP000000600">
    <property type="component" value="Unassembled WGS sequence"/>
</dbReference>